<accession>Q8CBE7</accession>
<reference evidence="2" key="5">
    <citation type="submission" date="2001-07" db="EMBL/GenBank/DDBJ databases">
        <authorList>
            <person name="Adachi J."/>
            <person name="Aizawa K."/>
            <person name="Akimura T."/>
            <person name="Arakawa T."/>
            <person name="Bono H."/>
            <person name="Carninci P."/>
            <person name="Fukuda S."/>
            <person name="Furuno M."/>
            <person name="Hanagaki T."/>
            <person name="Hara A."/>
            <person name="Hashizume W."/>
            <person name="Hayashida K."/>
            <person name="Hayatsu N."/>
            <person name="Hiramoto K."/>
            <person name="Hiraoka T."/>
            <person name="Hirozane T."/>
            <person name="Hori F."/>
            <person name="Imotani K."/>
            <person name="Ishii Y."/>
            <person name="Itoh M."/>
            <person name="Kagawa I."/>
            <person name="Kasukawa T."/>
            <person name="Katoh H."/>
            <person name="Kawai J."/>
            <person name="Kojima Y."/>
            <person name="Kondo S."/>
            <person name="Konno H."/>
            <person name="Kouda M."/>
            <person name="Koya S."/>
            <person name="Kurihara C."/>
            <person name="Matsuyama T."/>
            <person name="Miyazaki A."/>
            <person name="Murata M."/>
            <person name="Nakamura M."/>
            <person name="Nishi K."/>
            <person name="Nomura K."/>
            <person name="Numazaki R."/>
            <person name="Ohno M."/>
            <person name="Ohsato N."/>
            <person name="Okazaki Y."/>
            <person name="Saito R."/>
            <person name="Saitoh H."/>
            <person name="Sakai C."/>
            <person name="Sakai K."/>
            <person name="Sakazume N."/>
            <person name="Sano H."/>
            <person name="Sasaki D."/>
            <person name="Shibata K."/>
            <person name="Shinagawa A."/>
            <person name="Shiraki T."/>
            <person name="Sogabe Y."/>
            <person name="Tagami M."/>
            <person name="Tagawa A."/>
            <person name="Takahashi F."/>
            <person name="Takaku-Akahira S."/>
            <person name="Takeda Y."/>
            <person name="Tanaka T."/>
            <person name="Tomaru A."/>
            <person name="Toya T."/>
            <person name="Yasunishi A."/>
            <person name="Muramatsu M."/>
            <person name="Hayashizaki Y."/>
        </authorList>
    </citation>
    <scope>NUCLEOTIDE SEQUENCE</scope>
    <source>
        <strain evidence="2">C57BL/6J</strain>
        <tissue evidence="2">Cerebellum</tissue>
    </source>
</reference>
<reference evidence="2" key="2">
    <citation type="journal article" date="2000" name="Genome Res.">
        <title>Normalization and subtraction of cap-trapper-selected cDNAs to prepare full-length cDNA libraries for rapid discovery of new genes.</title>
        <authorList>
            <person name="Carninci P."/>
            <person name="Shibata Y."/>
            <person name="Hayatsu N."/>
            <person name="Sugahara Y."/>
            <person name="Shibata K."/>
            <person name="Itoh M."/>
            <person name="Konno H."/>
            <person name="Okazaki Y."/>
            <person name="Muramatsu M."/>
            <person name="Hayashizaki Y."/>
        </authorList>
    </citation>
    <scope>NUCLEOTIDE SEQUENCE</scope>
    <source>
        <strain evidence="2">C57BL/6J</strain>
        <tissue evidence="2">Cerebellum</tissue>
    </source>
</reference>
<feature type="signal peptide" evidence="1">
    <location>
        <begin position="1"/>
        <end position="24"/>
    </location>
</feature>
<dbReference type="EMBL" id="AK036170">
    <property type="protein sequence ID" value="BAC29331.1"/>
    <property type="molecule type" value="mRNA"/>
</dbReference>
<keyword evidence="1" id="KW-0732">Signal</keyword>
<dbReference type="MGI" id="MGI:1925521">
    <property type="gene designation" value="5330427O13Rik"/>
</dbReference>
<reference evidence="2" key="1">
    <citation type="journal article" date="1999" name="Methods Enzymol.">
        <title>High-efficiency full-length cDNA cloning.</title>
        <authorList>
            <person name="Carninci P."/>
            <person name="Hayashizaki Y."/>
        </authorList>
    </citation>
    <scope>NUCLEOTIDE SEQUENCE</scope>
    <source>
        <strain evidence="2">C57BL/6J</strain>
        <tissue evidence="2">Cerebellum</tissue>
    </source>
</reference>
<gene>
    <name evidence="3" type="primary">5330427O13Rik</name>
</gene>
<evidence type="ECO:0008006" key="4">
    <source>
        <dbReference type="Google" id="ProtNLM"/>
    </source>
</evidence>
<reference evidence="2" key="7">
    <citation type="journal article" date="2005" name="Science">
        <title>The Transcriptional Landscape of the Mammalian Genome.</title>
        <authorList>
            <consortium name="The FANTOM Consortium"/>
            <consortium name="Riken Genome Exploration Research Group and Genome Science Group (Genome Network Project Core Group)"/>
        </authorList>
    </citation>
    <scope>NUCLEOTIDE SEQUENCE</scope>
    <source>
        <strain evidence="2">C57BL/6J</strain>
        <tissue evidence="2">Cerebellum</tissue>
    </source>
</reference>
<dbReference type="AlphaFoldDB" id="Q8CBE7"/>
<name>Q8CBE7_MOUSE</name>
<protein>
    <recommendedName>
        <fullName evidence="4">Secreted protein</fullName>
    </recommendedName>
</protein>
<reference evidence="2" key="4">
    <citation type="journal article" date="2001" name="Nature">
        <title>Functional annotation of a full-length mouse cDNA collection.</title>
        <authorList>
            <consortium name="The RIKEN Genome Exploration Research Group Phase II Team and the FANTOM Consortium"/>
        </authorList>
    </citation>
    <scope>NUCLEOTIDE SEQUENCE</scope>
    <source>
        <strain evidence="2">C57BL/6J</strain>
        <tissue evidence="2">Cerebellum</tissue>
    </source>
</reference>
<dbReference type="AGR" id="MGI:1925521"/>
<evidence type="ECO:0000313" key="2">
    <source>
        <dbReference type="EMBL" id="BAC29331.1"/>
    </source>
</evidence>
<evidence type="ECO:0000256" key="1">
    <source>
        <dbReference type="SAM" id="SignalP"/>
    </source>
</evidence>
<sequence>MPKAMRLCTVNFILFIKHLIASEAKRTRWSEAYSPRLKFNGALHRDSCFCQSSHSCPGGPHSSKCWLVHTAHQGLMEVTHLCVSLHLWQKHSLPEGRPHIAPMHALQRHPFLPSRALPCPVVYLPSSGSSCGRRHHFSKTEMCQFNKFSFPHR</sequence>
<organism evidence="2">
    <name type="scientific">Mus musculus</name>
    <name type="common">Mouse</name>
    <dbReference type="NCBI Taxonomy" id="10090"/>
    <lineage>
        <taxon>Eukaryota</taxon>
        <taxon>Metazoa</taxon>
        <taxon>Chordata</taxon>
        <taxon>Craniata</taxon>
        <taxon>Vertebrata</taxon>
        <taxon>Euteleostomi</taxon>
        <taxon>Mammalia</taxon>
        <taxon>Eutheria</taxon>
        <taxon>Euarchontoglires</taxon>
        <taxon>Glires</taxon>
        <taxon>Rodentia</taxon>
        <taxon>Myomorpha</taxon>
        <taxon>Muroidea</taxon>
        <taxon>Muridae</taxon>
        <taxon>Murinae</taxon>
        <taxon>Mus</taxon>
        <taxon>Mus</taxon>
    </lineage>
</organism>
<reference evidence="2" key="8">
    <citation type="journal article" date="2005" name="Science">
        <title>Antisense Transcription in the Mammalian Transcriptome.</title>
        <authorList>
            <consortium name="RIKEN Genome Exploration Research Group and Genome Science Group (Genome Network Project Core Group) and the FANTOM Consortium"/>
        </authorList>
    </citation>
    <scope>NUCLEOTIDE SEQUENCE</scope>
    <source>
        <strain evidence="2">C57BL/6J</strain>
        <tissue evidence="2">Cerebellum</tissue>
    </source>
</reference>
<reference evidence="2" key="3">
    <citation type="journal article" date="2000" name="Genome Res.">
        <title>RIKEN integrated sequence analysis (RISA) system--384-format sequencing pipeline with 384 multicapillary sequencer.</title>
        <authorList>
            <person name="Shibata K."/>
            <person name="Itoh M."/>
            <person name="Aizawa K."/>
            <person name="Nagaoka S."/>
            <person name="Sasaki N."/>
            <person name="Carninci P."/>
            <person name="Konno H."/>
            <person name="Akiyama J."/>
            <person name="Nishi K."/>
            <person name="Kitsunai T."/>
            <person name="Tashiro H."/>
            <person name="Itoh M."/>
            <person name="Sumi N."/>
            <person name="Ishii Y."/>
            <person name="Nakamura S."/>
            <person name="Hazama M."/>
            <person name="Nishine T."/>
            <person name="Harada A."/>
            <person name="Yamamoto R."/>
            <person name="Matsumoto H."/>
            <person name="Sakaguchi S."/>
            <person name="Ikegami T."/>
            <person name="Kashiwagi K."/>
            <person name="Fujiwake S."/>
            <person name="Inoue K."/>
            <person name="Togawa Y."/>
            <person name="Izawa M."/>
            <person name="Ohara E."/>
            <person name="Watahiki M."/>
            <person name="Yoneda Y."/>
            <person name="Ishikawa T."/>
            <person name="Ozawa K."/>
            <person name="Tanaka T."/>
            <person name="Matsuura S."/>
            <person name="Kawai J."/>
            <person name="Okazaki Y."/>
            <person name="Muramatsu M."/>
            <person name="Inoue Y."/>
            <person name="Kira A."/>
            <person name="Hayashizaki Y."/>
        </authorList>
    </citation>
    <scope>NUCLEOTIDE SEQUENCE</scope>
    <source>
        <strain evidence="2">C57BL/6J</strain>
        <tissue evidence="2">Cerebellum</tissue>
    </source>
</reference>
<reference evidence="2" key="6">
    <citation type="journal article" date="2002" name="Nature">
        <title>Analysis of the mouse transcriptome based on functional annotation of 60,770 full-length cDNAs.</title>
        <authorList>
            <consortium name="The FANTOM Consortium and the RIKEN Genome Exploration Research Group Phase I and II Team"/>
        </authorList>
    </citation>
    <scope>NUCLEOTIDE SEQUENCE</scope>
    <source>
        <strain evidence="2">C57BL/6J</strain>
        <tissue evidence="2">Cerebellum</tissue>
    </source>
</reference>
<evidence type="ECO:0000313" key="3">
    <source>
        <dbReference type="MGI" id="MGI:1925521"/>
    </source>
</evidence>
<feature type="chain" id="PRO_5004307382" description="Secreted protein" evidence="1">
    <location>
        <begin position="25"/>
        <end position="153"/>
    </location>
</feature>
<proteinExistence type="evidence at transcript level"/>